<dbReference type="InterPro" id="IPR002139">
    <property type="entry name" value="Ribo/fructo_kinase"/>
</dbReference>
<reference evidence="11 12" key="1">
    <citation type="submission" date="2019-03" db="EMBL/GenBank/DDBJ databases">
        <title>Genomic Encyclopedia of Type Strains, Phase IV (KMG-IV): sequencing the most valuable type-strain genomes for metagenomic binning, comparative biology and taxonomic classification.</title>
        <authorList>
            <person name="Goeker M."/>
        </authorList>
    </citation>
    <scope>NUCLEOTIDE SEQUENCE [LARGE SCALE GENOMIC DNA]</scope>
    <source>
        <strain evidence="11 12">DSM 18401</strain>
    </source>
</reference>
<comment type="caution">
    <text evidence="11">The sequence shown here is derived from an EMBL/GenBank/DDBJ whole genome shotgun (WGS) entry which is preliminary data.</text>
</comment>
<comment type="catalytic activity">
    <reaction evidence="9">
        <text>D-ribose + ATP = D-ribose 5-phosphate + ADP + H(+)</text>
        <dbReference type="Rhea" id="RHEA:13697"/>
        <dbReference type="ChEBI" id="CHEBI:15378"/>
        <dbReference type="ChEBI" id="CHEBI:30616"/>
        <dbReference type="ChEBI" id="CHEBI:47013"/>
        <dbReference type="ChEBI" id="CHEBI:78346"/>
        <dbReference type="ChEBI" id="CHEBI:456216"/>
        <dbReference type="EC" id="2.7.1.15"/>
    </reaction>
</comment>
<evidence type="ECO:0000259" key="10">
    <source>
        <dbReference type="Pfam" id="PF00294"/>
    </source>
</evidence>
<keyword evidence="9" id="KW-0963">Cytoplasm</keyword>
<feature type="binding site" evidence="9">
    <location>
        <begin position="244"/>
        <end position="245"/>
    </location>
    <ligand>
        <name>ATP</name>
        <dbReference type="ChEBI" id="CHEBI:30616"/>
    </ligand>
</feature>
<dbReference type="AlphaFoldDB" id="A0A4R2CYD0"/>
<comment type="similarity">
    <text evidence="9">Belongs to the carbohydrate kinase PfkB family. Ribokinase subfamily.</text>
</comment>
<dbReference type="GO" id="GO:0004747">
    <property type="term" value="F:ribokinase activity"/>
    <property type="evidence" value="ECO:0007669"/>
    <property type="project" value="UniProtKB-UniRule"/>
</dbReference>
<feature type="binding site" evidence="9">
    <location>
        <position position="280"/>
    </location>
    <ligand>
        <name>K(+)</name>
        <dbReference type="ChEBI" id="CHEBI:29103"/>
    </ligand>
</feature>
<keyword evidence="5 9" id="KW-0067">ATP-binding</keyword>
<dbReference type="PANTHER" id="PTHR10584">
    <property type="entry name" value="SUGAR KINASE"/>
    <property type="match status" value="1"/>
</dbReference>
<keyword evidence="4 9" id="KW-0418">Kinase</keyword>
<comment type="activity regulation">
    <text evidence="9">Activated by a monovalent cation that binds near, but not in, the active site. The most likely occupant of the site in vivo is potassium. Ion binding induces a conformational change that may alter substrate affinity.</text>
</comment>
<feature type="binding site" evidence="9">
    <location>
        <begin position="10"/>
        <end position="12"/>
    </location>
    <ligand>
        <name>substrate</name>
    </ligand>
</feature>
<sequence>MTIHVVGNVCVDTSFRLARLPLPGETLNAAAAGDGPGGKGANQAVAAARTGAAVALWAPVGRDAASDWVEGVIAAEIPDLRLVHLDLPCDRSVIMIDRAGENVIITAAACAEAFDPLAMTALGDTWAAGDMLLMQGNLSTAATMACLATARAAGLVTILNPSPLSADPLDLAAVSLIVVNRPEAEALTGEADAERAARRLLAMGAGSAIVTLGSAGALLLEAGTSSAVCLPPSDVEAVDASGAGDCFAGTLAGLLAQGASLPDAARLATRAAAFAVARPGTLASFPTPAEIAALTKTLKLENV</sequence>
<feature type="binding site" evidence="9">
    <location>
        <begin position="211"/>
        <end position="216"/>
    </location>
    <ligand>
        <name>ATP</name>
        <dbReference type="ChEBI" id="CHEBI:30616"/>
    </ligand>
</feature>
<comment type="pathway">
    <text evidence="9">Carbohydrate metabolism; D-ribose degradation; D-ribose 5-phosphate from beta-D-ribopyranose: step 2/2.</text>
</comment>
<dbReference type="Proteomes" id="UP000295351">
    <property type="component" value="Unassembled WGS sequence"/>
</dbReference>
<evidence type="ECO:0000256" key="8">
    <source>
        <dbReference type="ARBA" id="ARBA00023277"/>
    </source>
</evidence>
<evidence type="ECO:0000256" key="4">
    <source>
        <dbReference type="ARBA" id="ARBA00022777"/>
    </source>
</evidence>
<feature type="binding site" evidence="9">
    <location>
        <position position="284"/>
    </location>
    <ligand>
        <name>K(+)</name>
        <dbReference type="ChEBI" id="CHEBI:29103"/>
    </ligand>
</feature>
<dbReference type="GO" id="GO:0046872">
    <property type="term" value="F:metal ion binding"/>
    <property type="evidence" value="ECO:0007669"/>
    <property type="project" value="UniProtKB-KW"/>
</dbReference>
<dbReference type="InterPro" id="IPR029056">
    <property type="entry name" value="Ribokinase-like"/>
</dbReference>
<dbReference type="HAMAP" id="MF_01987">
    <property type="entry name" value="Ribokinase"/>
    <property type="match status" value="1"/>
</dbReference>
<dbReference type="GO" id="GO:0005829">
    <property type="term" value="C:cytosol"/>
    <property type="evidence" value="ECO:0007669"/>
    <property type="project" value="TreeGrafter"/>
</dbReference>
<evidence type="ECO:0000256" key="2">
    <source>
        <dbReference type="ARBA" id="ARBA00022723"/>
    </source>
</evidence>
<feature type="active site" description="Proton acceptor" evidence="9">
    <location>
        <position position="245"/>
    </location>
</feature>
<evidence type="ECO:0000256" key="5">
    <source>
        <dbReference type="ARBA" id="ARBA00022840"/>
    </source>
</evidence>
<dbReference type="Pfam" id="PF00294">
    <property type="entry name" value="PfkB"/>
    <property type="match status" value="1"/>
</dbReference>
<keyword evidence="6 9" id="KW-0460">Magnesium</keyword>
<comment type="subcellular location">
    <subcellularLocation>
        <location evidence="9">Cytoplasm</location>
    </subcellularLocation>
</comment>
<comment type="function">
    <text evidence="9">Catalyzes the phosphorylation of ribose at O-5 in a reaction requiring ATP and magnesium. The resulting D-ribose-5-phosphate can then be used either for sythesis of nucleotides, histidine, and tryptophan, or as a component of the pentose phosphate pathway.</text>
</comment>
<dbReference type="PANTHER" id="PTHR10584:SF166">
    <property type="entry name" value="RIBOKINASE"/>
    <property type="match status" value="1"/>
</dbReference>
<keyword evidence="8 9" id="KW-0119">Carbohydrate metabolism</keyword>
<protein>
    <recommendedName>
        <fullName evidence="9">Ribokinase</fullName>
        <shortName evidence="9">RK</shortName>
        <ecNumber evidence="9">2.7.1.15</ecNumber>
    </recommendedName>
</protein>
<keyword evidence="1 9" id="KW-0808">Transferase</keyword>
<evidence type="ECO:0000313" key="11">
    <source>
        <dbReference type="EMBL" id="TCN46045.1"/>
    </source>
</evidence>
<feature type="binding site" evidence="9">
    <location>
        <position position="241"/>
    </location>
    <ligand>
        <name>K(+)</name>
        <dbReference type="ChEBI" id="CHEBI:29103"/>
    </ligand>
</feature>
<evidence type="ECO:0000256" key="9">
    <source>
        <dbReference type="HAMAP-Rule" id="MF_01987"/>
    </source>
</evidence>
<keyword evidence="2 9" id="KW-0479">Metal-binding</keyword>
<evidence type="ECO:0000256" key="3">
    <source>
        <dbReference type="ARBA" id="ARBA00022741"/>
    </source>
</evidence>
<feature type="binding site" evidence="9">
    <location>
        <begin position="38"/>
        <end position="42"/>
    </location>
    <ligand>
        <name>substrate</name>
    </ligand>
</feature>
<dbReference type="SUPFAM" id="SSF53613">
    <property type="entry name" value="Ribokinase-like"/>
    <property type="match status" value="1"/>
</dbReference>
<dbReference type="InterPro" id="IPR011877">
    <property type="entry name" value="Ribokinase"/>
</dbReference>
<feature type="domain" description="Carbohydrate kinase PfkB" evidence="10">
    <location>
        <begin position="4"/>
        <end position="287"/>
    </location>
</feature>
<evidence type="ECO:0000256" key="7">
    <source>
        <dbReference type="ARBA" id="ARBA00022958"/>
    </source>
</evidence>
<keyword evidence="3 9" id="KW-0547">Nucleotide-binding</keyword>
<dbReference type="RefSeq" id="WP_133034086.1">
    <property type="nucleotide sequence ID" value="NZ_BAABEI010000002.1"/>
</dbReference>
<comment type="caution">
    <text evidence="9">Lacks conserved residue(s) required for the propagation of feature annotation.</text>
</comment>
<feature type="binding site" evidence="9">
    <location>
        <position position="278"/>
    </location>
    <ligand>
        <name>K(+)</name>
        <dbReference type="ChEBI" id="CHEBI:29103"/>
    </ligand>
</feature>
<evidence type="ECO:0000256" key="6">
    <source>
        <dbReference type="ARBA" id="ARBA00022842"/>
    </source>
</evidence>
<feature type="binding site" evidence="9">
    <location>
        <position position="245"/>
    </location>
    <ligand>
        <name>substrate</name>
    </ligand>
</feature>
<organism evidence="11 12">
    <name type="scientific">Shinella granuli</name>
    <dbReference type="NCBI Taxonomy" id="323621"/>
    <lineage>
        <taxon>Bacteria</taxon>
        <taxon>Pseudomonadati</taxon>
        <taxon>Pseudomonadota</taxon>
        <taxon>Alphaproteobacteria</taxon>
        <taxon>Hyphomicrobiales</taxon>
        <taxon>Rhizobiaceae</taxon>
        <taxon>Shinella</taxon>
    </lineage>
</organism>
<dbReference type="GO" id="GO:0019303">
    <property type="term" value="P:D-ribose catabolic process"/>
    <property type="evidence" value="ECO:0007669"/>
    <property type="project" value="UniProtKB-UniRule"/>
</dbReference>
<proteinExistence type="inferred from homology"/>
<keyword evidence="7 9" id="KW-0630">Potassium</keyword>
<name>A0A4R2CYD0_SHIGR</name>
<comment type="subunit">
    <text evidence="9">Homodimer.</text>
</comment>
<feature type="binding site" evidence="9">
    <location>
        <position position="275"/>
    </location>
    <ligand>
        <name>K(+)</name>
        <dbReference type="ChEBI" id="CHEBI:29103"/>
    </ligand>
</feature>
<evidence type="ECO:0000313" key="12">
    <source>
        <dbReference type="Proteomes" id="UP000295351"/>
    </source>
</evidence>
<gene>
    <name evidence="9" type="primary">rbsK</name>
    <name evidence="11" type="ORF">EV665_105132</name>
</gene>
<dbReference type="InterPro" id="IPR011611">
    <property type="entry name" value="PfkB_dom"/>
</dbReference>
<dbReference type="GO" id="GO:0005524">
    <property type="term" value="F:ATP binding"/>
    <property type="evidence" value="ECO:0007669"/>
    <property type="project" value="UniProtKB-UniRule"/>
</dbReference>
<accession>A0A4R2CYD0</accession>
<dbReference type="EMBL" id="SLVX01000005">
    <property type="protein sequence ID" value="TCN46045.1"/>
    <property type="molecule type" value="Genomic_DNA"/>
</dbReference>
<dbReference type="Gene3D" id="3.40.1190.20">
    <property type="match status" value="1"/>
</dbReference>
<comment type="cofactor">
    <cofactor evidence="9">
        <name>Mg(2+)</name>
        <dbReference type="ChEBI" id="CHEBI:18420"/>
    </cofactor>
    <text evidence="9">Requires a divalent cation, most likely magnesium in vivo, as an electrophilic catalyst to aid phosphoryl group transfer. It is the chelate of the metal and the nucleotide that is the actual substrate.</text>
</comment>
<feature type="binding site" evidence="9">
    <location>
        <position position="239"/>
    </location>
    <ligand>
        <name>K(+)</name>
        <dbReference type="ChEBI" id="CHEBI:29103"/>
    </ligand>
</feature>
<dbReference type="EC" id="2.7.1.15" evidence="9"/>
<keyword evidence="12" id="KW-1185">Reference proteome</keyword>
<dbReference type="PRINTS" id="PR00990">
    <property type="entry name" value="RIBOKINASE"/>
</dbReference>
<dbReference type="UniPathway" id="UPA00916">
    <property type="reaction ID" value="UER00889"/>
</dbReference>
<feature type="binding site" evidence="9">
    <location>
        <position position="180"/>
    </location>
    <ligand>
        <name>ATP</name>
        <dbReference type="ChEBI" id="CHEBI:30616"/>
    </ligand>
</feature>
<evidence type="ECO:0000256" key="1">
    <source>
        <dbReference type="ARBA" id="ARBA00022679"/>
    </source>
</evidence>